<comment type="similarity">
    <text evidence="1">Belongs to the MlaA family.</text>
</comment>
<dbReference type="GO" id="GO:0016020">
    <property type="term" value="C:membrane"/>
    <property type="evidence" value="ECO:0007669"/>
    <property type="project" value="InterPro"/>
</dbReference>
<dbReference type="EMBL" id="SMCO01000026">
    <property type="protein sequence ID" value="TCV81109.1"/>
    <property type="molecule type" value="Genomic_DNA"/>
</dbReference>
<evidence type="ECO:0000256" key="1">
    <source>
        <dbReference type="ARBA" id="ARBA00010634"/>
    </source>
</evidence>
<dbReference type="InterPro" id="IPR007428">
    <property type="entry name" value="MlaA"/>
</dbReference>
<keyword evidence="6" id="KW-1185">Reference proteome</keyword>
<evidence type="ECO:0000313" key="5">
    <source>
        <dbReference type="EMBL" id="TCV81109.1"/>
    </source>
</evidence>
<proteinExistence type="inferred from homology"/>
<organism evidence="5 6">
    <name type="scientific">Sulfurirhabdus autotrophica</name>
    <dbReference type="NCBI Taxonomy" id="1706046"/>
    <lineage>
        <taxon>Bacteria</taxon>
        <taxon>Pseudomonadati</taxon>
        <taxon>Pseudomonadota</taxon>
        <taxon>Betaproteobacteria</taxon>
        <taxon>Nitrosomonadales</taxon>
        <taxon>Sulfuricellaceae</taxon>
        <taxon>Sulfurirhabdus</taxon>
    </lineage>
</organism>
<accession>A0A4R3XWF8</accession>
<dbReference type="Pfam" id="PF04333">
    <property type="entry name" value="MlaA"/>
    <property type="match status" value="1"/>
</dbReference>
<dbReference type="PROSITE" id="PS51257">
    <property type="entry name" value="PROKAR_LIPOPROTEIN"/>
    <property type="match status" value="1"/>
</dbReference>
<feature type="region of interest" description="Disordered" evidence="3">
    <location>
        <begin position="225"/>
        <end position="255"/>
    </location>
</feature>
<feature type="signal peptide" evidence="4">
    <location>
        <begin position="1"/>
        <end position="25"/>
    </location>
</feature>
<dbReference type="PANTHER" id="PTHR30035">
    <property type="entry name" value="LIPOPROTEIN VACJ-RELATED"/>
    <property type="match status" value="1"/>
</dbReference>
<dbReference type="AlphaFoldDB" id="A0A4R3XWF8"/>
<evidence type="ECO:0000256" key="2">
    <source>
        <dbReference type="ARBA" id="ARBA00022729"/>
    </source>
</evidence>
<evidence type="ECO:0000256" key="4">
    <source>
        <dbReference type="SAM" id="SignalP"/>
    </source>
</evidence>
<dbReference type="OrthoDB" id="9785326at2"/>
<keyword evidence="5" id="KW-0449">Lipoprotein</keyword>
<dbReference type="GO" id="GO:0120010">
    <property type="term" value="P:intermembrane phospholipid transfer"/>
    <property type="evidence" value="ECO:0007669"/>
    <property type="project" value="TreeGrafter"/>
</dbReference>
<name>A0A4R3XWF8_9PROT</name>
<keyword evidence="2 4" id="KW-0732">Signal</keyword>
<reference evidence="5 6" key="1">
    <citation type="submission" date="2019-03" db="EMBL/GenBank/DDBJ databases">
        <title>Genomic Encyclopedia of Type Strains, Phase IV (KMG-IV): sequencing the most valuable type-strain genomes for metagenomic binning, comparative biology and taxonomic classification.</title>
        <authorList>
            <person name="Goeker M."/>
        </authorList>
    </citation>
    <scope>NUCLEOTIDE SEQUENCE [LARGE SCALE GENOMIC DNA]</scope>
    <source>
        <strain evidence="5 6">DSM 100309</strain>
    </source>
</reference>
<feature type="chain" id="PRO_5020813347" evidence="4">
    <location>
        <begin position="26"/>
        <end position="255"/>
    </location>
</feature>
<evidence type="ECO:0000256" key="3">
    <source>
        <dbReference type="SAM" id="MobiDB-lite"/>
    </source>
</evidence>
<protein>
    <submittedName>
        <fullName evidence="5">Phospholipid-binding lipoprotein MlaA</fullName>
    </submittedName>
</protein>
<dbReference type="PANTHER" id="PTHR30035:SF3">
    <property type="entry name" value="INTERMEMBRANE PHOSPHOLIPID TRANSPORT SYSTEM LIPOPROTEIN MLAA"/>
    <property type="match status" value="1"/>
</dbReference>
<dbReference type="RefSeq" id="WP_124946959.1">
    <property type="nucleotide sequence ID" value="NZ_BHVT01000051.1"/>
</dbReference>
<comment type="caution">
    <text evidence="5">The sequence shown here is derived from an EMBL/GenBank/DDBJ whole genome shotgun (WGS) entry which is preliminary data.</text>
</comment>
<feature type="compositionally biased region" description="Basic and acidic residues" evidence="3">
    <location>
        <begin position="228"/>
        <end position="248"/>
    </location>
</feature>
<dbReference type="Proteomes" id="UP000295367">
    <property type="component" value="Unassembled WGS sequence"/>
</dbReference>
<evidence type="ECO:0000313" key="6">
    <source>
        <dbReference type="Proteomes" id="UP000295367"/>
    </source>
</evidence>
<gene>
    <name evidence="5" type="ORF">EDC63_12627</name>
</gene>
<sequence>MQYSYPKLVMSLLAGTFLLSGCATNGERYDPLEPMNRGIYHFNDAVDKAVLKPVAHGYKAVVPDPVRTSVGNFFSNLDDVIVIANDLLQFKFHQAASDTTRLVFNSTFGVLGLFDVATGWDLPKHDEDFGQTLGYWGIGNGPYLVLPILGPSTLRDTIGRSADSHVDPIWQHNDVPQRNSAAGINLVDTRARLLKVEKVVDDAALDKYIFIREGYLQKRRSLVYDGNPPREKLEDYDDEPVKSEKAIPADKATTP</sequence>
<dbReference type="PRINTS" id="PR01805">
    <property type="entry name" value="VACJLIPOPROT"/>
</dbReference>